<name>A0A1F6UZD9_9PROT</name>
<dbReference type="AlphaFoldDB" id="A0A1F6UZD9"/>
<comment type="caution">
    <text evidence="2">The sequence shown here is derived from an EMBL/GenBank/DDBJ whole genome shotgun (WGS) entry which is preliminary data.</text>
</comment>
<dbReference type="GO" id="GO:0005524">
    <property type="term" value="F:ATP binding"/>
    <property type="evidence" value="ECO:0007669"/>
    <property type="project" value="InterPro"/>
</dbReference>
<dbReference type="GO" id="GO:0005737">
    <property type="term" value="C:cytoplasm"/>
    <property type="evidence" value="ECO:0007669"/>
    <property type="project" value="TreeGrafter"/>
</dbReference>
<dbReference type="SMART" id="SM00220">
    <property type="entry name" value="S_TKc"/>
    <property type="match status" value="1"/>
</dbReference>
<dbReference type="PANTHER" id="PTHR24361:SF785">
    <property type="entry name" value="DUAL SPECIFICITY MITOGEN-ACTIVATED PROTEIN KINASE KINASE 1"/>
    <property type="match status" value="1"/>
</dbReference>
<protein>
    <recommendedName>
        <fullName evidence="1">Protein kinase domain-containing protein</fullName>
    </recommendedName>
</protein>
<dbReference type="Proteomes" id="UP000179076">
    <property type="component" value="Unassembled WGS sequence"/>
</dbReference>
<dbReference type="EMBL" id="MFSP01000169">
    <property type="protein sequence ID" value="OGI62768.1"/>
    <property type="molecule type" value="Genomic_DNA"/>
</dbReference>
<evidence type="ECO:0000313" key="3">
    <source>
        <dbReference type="Proteomes" id="UP000179076"/>
    </source>
</evidence>
<dbReference type="InterPro" id="IPR000719">
    <property type="entry name" value="Prot_kinase_dom"/>
</dbReference>
<organism evidence="2 3">
    <name type="scientific">Candidatus Muproteobacteria bacterium RBG_16_60_9</name>
    <dbReference type="NCBI Taxonomy" id="1817755"/>
    <lineage>
        <taxon>Bacteria</taxon>
        <taxon>Pseudomonadati</taxon>
        <taxon>Pseudomonadota</taxon>
        <taxon>Candidatus Muproteobacteria</taxon>
    </lineage>
</organism>
<evidence type="ECO:0000313" key="2">
    <source>
        <dbReference type="EMBL" id="OGI62768.1"/>
    </source>
</evidence>
<dbReference type="PROSITE" id="PS50011">
    <property type="entry name" value="PROTEIN_KINASE_DOM"/>
    <property type="match status" value="1"/>
</dbReference>
<evidence type="ECO:0000259" key="1">
    <source>
        <dbReference type="PROSITE" id="PS50011"/>
    </source>
</evidence>
<dbReference type="InterPro" id="IPR053235">
    <property type="entry name" value="Ser_Thr_kinase"/>
</dbReference>
<dbReference type="InterPro" id="IPR011009">
    <property type="entry name" value="Kinase-like_dom_sf"/>
</dbReference>
<feature type="domain" description="Protein kinase" evidence="1">
    <location>
        <begin position="7"/>
        <end position="199"/>
    </location>
</feature>
<dbReference type="Gene3D" id="1.10.510.10">
    <property type="entry name" value="Transferase(Phosphotransferase) domain 1"/>
    <property type="match status" value="1"/>
</dbReference>
<proteinExistence type="predicted"/>
<feature type="non-terminal residue" evidence="2">
    <location>
        <position position="199"/>
    </location>
</feature>
<dbReference type="Pfam" id="PF00069">
    <property type="entry name" value="Pkinase"/>
    <property type="match status" value="1"/>
</dbReference>
<dbReference type="GO" id="GO:0004674">
    <property type="term" value="F:protein serine/threonine kinase activity"/>
    <property type="evidence" value="ECO:0007669"/>
    <property type="project" value="TreeGrafter"/>
</dbReference>
<reference evidence="2 3" key="1">
    <citation type="journal article" date="2016" name="Nat. Commun.">
        <title>Thousands of microbial genomes shed light on interconnected biogeochemical processes in an aquifer system.</title>
        <authorList>
            <person name="Anantharaman K."/>
            <person name="Brown C.T."/>
            <person name="Hug L.A."/>
            <person name="Sharon I."/>
            <person name="Castelle C.J."/>
            <person name="Probst A.J."/>
            <person name="Thomas B.C."/>
            <person name="Singh A."/>
            <person name="Wilkins M.J."/>
            <person name="Karaoz U."/>
            <person name="Brodie E.L."/>
            <person name="Williams K.H."/>
            <person name="Hubbard S.S."/>
            <person name="Banfield J.F."/>
        </authorList>
    </citation>
    <scope>NUCLEOTIDE SEQUENCE [LARGE SCALE GENOMIC DNA]</scope>
</reference>
<dbReference type="SUPFAM" id="SSF56112">
    <property type="entry name" value="Protein kinase-like (PK-like)"/>
    <property type="match status" value="1"/>
</dbReference>
<dbReference type="PANTHER" id="PTHR24361">
    <property type="entry name" value="MITOGEN-ACTIVATED KINASE KINASE KINASE"/>
    <property type="match status" value="1"/>
</dbReference>
<sequence length="199" mass="21486">MPVIGRYHILEELYRGSESRVCRARNAENGQLVILKICQDQALVNGGLARYKNELIAIQAIAGNSVVRCLGLEQVAGAIMLVFEDTGAQSLHDVMAGGALPLGQALRYAARIAAGLNDIHAAHVIHKDINPHNIVVNDASGDLTIIDFGASSRLSREQQTIVAPNVLAGTLTYISPEQTGRMNRAIDYRCDFYSFGATL</sequence>
<gene>
    <name evidence="2" type="ORF">A2W18_11215</name>
</gene>
<accession>A0A1F6UZD9</accession>